<dbReference type="SMART" id="SM00671">
    <property type="entry name" value="SEL1"/>
    <property type="match status" value="7"/>
</dbReference>
<evidence type="ECO:0000313" key="1">
    <source>
        <dbReference type="EMBL" id="KAA5801625.1"/>
    </source>
</evidence>
<dbReference type="EMBL" id="VWOJ01000004">
    <property type="protein sequence ID" value="KAA5801625.1"/>
    <property type="molecule type" value="Genomic_DNA"/>
</dbReference>
<organism evidence="1 2">
    <name type="scientific">Alkalicaulis satelles</name>
    <dbReference type="NCBI Taxonomy" id="2609175"/>
    <lineage>
        <taxon>Bacteria</taxon>
        <taxon>Pseudomonadati</taxon>
        <taxon>Pseudomonadota</taxon>
        <taxon>Alphaproteobacteria</taxon>
        <taxon>Maricaulales</taxon>
        <taxon>Maricaulaceae</taxon>
        <taxon>Alkalicaulis</taxon>
    </lineage>
</organism>
<dbReference type="PANTHER" id="PTHR11102:SF160">
    <property type="entry name" value="ERAD-ASSOCIATED E3 UBIQUITIN-PROTEIN LIGASE COMPONENT HRD3"/>
    <property type="match status" value="1"/>
</dbReference>
<dbReference type="SUPFAM" id="SSF81901">
    <property type="entry name" value="HCP-like"/>
    <property type="match status" value="2"/>
</dbReference>
<dbReference type="Gene3D" id="1.25.40.10">
    <property type="entry name" value="Tetratricopeptide repeat domain"/>
    <property type="match status" value="1"/>
</dbReference>
<dbReference type="InterPro" id="IPR050767">
    <property type="entry name" value="Sel1_AlgK"/>
</dbReference>
<comment type="caution">
    <text evidence="1">The sequence shown here is derived from an EMBL/GenBank/DDBJ whole genome shotgun (WGS) entry which is preliminary data.</text>
</comment>
<reference evidence="1 2" key="1">
    <citation type="submission" date="2019-09" db="EMBL/GenBank/DDBJ databases">
        <authorList>
            <person name="Kevbrin V."/>
            <person name="Grouzdev D.S."/>
        </authorList>
    </citation>
    <scope>NUCLEOTIDE SEQUENCE [LARGE SCALE GENOMIC DNA]</scope>
    <source>
        <strain evidence="1 2">G-192</strain>
    </source>
</reference>
<dbReference type="InterPro" id="IPR006597">
    <property type="entry name" value="Sel1-like"/>
</dbReference>
<accession>A0A5M6ZB57</accession>
<evidence type="ECO:0000313" key="2">
    <source>
        <dbReference type="Proteomes" id="UP000325122"/>
    </source>
</evidence>
<keyword evidence="2" id="KW-1185">Reference proteome</keyword>
<dbReference type="AlphaFoldDB" id="A0A5M6ZB57"/>
<protein>
    <submittedName>
        <fullName evidence="1">Sel1 repeat family protein</fullName>
    </submittedName>
</protein>
<gene>
    <name evidence="1" type="ORF">F1654_12075</name>
</gene>
<dbReference type="Proteomes" id="UP000325122">
    <property type="component" value="Unassembled WGS sequence"/>
</dbReference>
<name>A0A5M6ZB57_9PROT</name>
<sequence>MRSGRWPRAEPARLINRWRKGAIRRYSVLQVQAWGGQAMGWMIMLGAALSLGMAAPDDEALAAAIAAYEAGQAQTAEPVIRAHAEAGAAHAQFYLGRMLARGELGAPDMPQAARWFRAAAEQGEPRAQNNLAVMLWSGAGVAQDRAEAETLWRVAAEQGVMQAHFNLAVHHQSGELSTGRDLAASRRHFQAASEAGMREATHEYARMMGAGLGGETDRAGAAALFRPLAEDGYVPSMTSLGLLYGLGIEGEPDRESERFWLTRAWEAGRDARAAYILGTHARGSEGMDPDASVSWLFRAIRSGEPASAAAEARAALLLVFEGAYREPDVWDPDIIAWLESEAYGGARDALIALARAHGAGRGVDHDEARGRALLIGAVQADRDAQAMYHLGRLYAEQQSGDDWRERSWMWFELARRHDYAQTAFSRAVASALRLAHARLETDERRRQAQALADACQRSGYARCQ</sequence>
<proteinExistence type="predicted"/>
<dbReference type="Pfam" id="PF08238">
    <property type="entry name" value="Sel1"/>
    <property type="match status" value="7"/>
</dbReference>
<dbReference type="InterPro" id="IPR011990">
    <property type="entry name" value="TPR-like_helical_dom_sf"/>
</dbReference>
<dbReference type="PANTHER" id="PTHR11102">
    <property type="entry name" value="SEL-1-LIKE PROTEIN"/>
    <property type="match status" value="1"/>
</dbReference>